<evidence type="ECO:0000256" key="1">
    <source>
        <dbReference type="ARBA" id="ARBA00004442"/>
    </source>
</evidence>
<dbReference type="Pfam" id="PF07715">
    <property type="entry name" value="Plug"/>
    <property type="match status" value="1"/>
</dbReference>
<keyword evidence="9" id="KW-1185">Reference proteome</keyword>
<organism evidence="8 9">
    <name type="scientific">Agaribacter marinus</name>
    <dbReference type="NCBI Taxonomy" id="1431249"/>
    <lineage>
        <taxon>Bacteria</taxon>
        <taxon>Pseudomonadati</taxon>
        <taxon>Pseudomonadota</taxon>
        <taxon>Gammaproteobacteria</taxon>
        <taxon>Alteromonadales</taxon>
        <taxon>Alteromonadaceae</taxon>
        <taxon>Agaribacter</taxon>
    </lineage>
</organism>
<proteinExistence type="inferred from homology"/>
<dbReference type="NCBIfam" id="TIGR01782">
    <property type="entry name" value="TonB-Xanth-Caul"/>
    <property type="match status" value="1"/>
</dbReference>
<accession>A0AA37SZH9</accession>
<feature type="chain" id="PRO_5041260595" description="TonB-dependent receptor" evidence="5">
    <location>
        <begin position="31"/>
        <end position="994"/>
    </location>
</feature>
<dbReference type="PANTHER" id="PTHR40980:SF3">
    <property type="entry name" value="TONB-DEPENDENT RECEPTOR-LIKE BETA-BARREL DOMAIN-CONTAINING PROTEIN"/>
    <property type="match status" value="1"/>
</dbReference>
<dbReference type="RefSeq" id="WP_284219024.1">
    <property type="nucleotide sequence ID" value="NZ_BSOT01000011.1"/>
</dbReference>
<reference evidence="8" key="1">
    <citation type="journal article" date="2014" name="Int. J. Syst. Evol. Microbiol.">
        <title>Complete genome sequence of Corynebacterium casei LMG S-19264T (=DSM 44701T), isolated from a smear-ripened cheese.</title>
        <authorList>
            <consortium name="US DOE Joint Genome Institute (JGI-PGF)"/>
            <person name="Walter F."/>
            <person name="Albersmeier A."/>
            <person name="Kalinowski J."/>
            <person name="Ruckert C."/>
        </authorList>
    </citation>
    <scope>NUCLEOTIDE SEQUENCE</scope>
    <source>
        <strain evidence="8">NBRC 110023</strain>
    </source>
</reference>
<sequence length="994" mass="108232">MTKNTQQFKVNKLALALIAVMAPMSFNAIAQTNDKTEVIEIKGIKGSLVQSLNNKRFDSSVVDGISAEDIGKFPDQNVAESLQRITGVTIDRSAGEGTTVSIRGFGPEFNTVTLNNRVVPTDNGGRAFSFDLLASELISGADVYKTAEASRVEGSIGGLVNVKTAKPLDLEDVTAAGSIKGVYDSLVGKTNPSLSALVGKNFDDKFGILATFAYQQRDARADRISVGGYRRDTVITSNDPNAANPTVSDPVWRPQSAVQSLTTQDRERIGSTITAQWAPSDNLVLTADLIYSALEVKDNEANLSRWFSNPLYNAVIDENDTVRSFTRVPKPLVSQGVYQLWDNGGQGPEVAGRALGTGQWNSSSQVSDSRDVETTVVGFNAKWQASDNLELDFDIHKSTTSARSGNNSRVTLANPTQVPTNFALSDEAFKWEGEEIDFVGLPTNYYANNVQFTKDDRDDDVFEFRLDASYSFDDMGPLASVDTGLYYSDREKIASNGENPFGLIVRAFSGFHYNAPASILSEVSPRGGFLSDQGGLVDNWLAYDVQDLVDFFSNPNSGVKDQVQGFYDQVIHNYENGATARDGSLLYGSRAEAEAAAEAARATALQKLEDAQAFTDERTAGNPLGIFAPVPRADKSWRVNEQTQAFYLQANLEGDSWSGNIGARYITTETESFGSGSIVSQIDFDSAGGGGSLTSASGQNVSDTSDYNKVLPSANFRYEIGDDILLRLGYSKTLTRPQLSSLRPTKNFSGRLTREQDGNISFDGTINGQNINLRPYLSTNIDASLEWYYSDDSAVTLAYFDKSIKDWIATGSQTTVLSIPYFIDGVNTGNQDFTFEETLPINIEDSDAKGIELAVLHAFDNGFGLQANYTYMDSSSAATPGEVTPGALAGLSKDSVNLIGFYESGPFQARLAYNWRSDYVNCATCSRNRQPVQTEAYGQFDASASYDINENISVFVEAVNLTDEDRRQYSTFTSRFLSYEDTGARFSLGVRASF</sequence>
<keyword evidence="2 4" id="KW-0472">Membrane</keyword>
<dbReference type="Pfam" id="PF00593">
    <property type="entry name" value="TonB_dep_Rec_b-barrel"/>
    <property type="match status" value="1"/>
</dbReference>
<comment type="subcellular location">
    <subcellularLocation>
        <location evidence="1 4">Cell outer membrane</location>
    </subcellularLocation>
</comment>
<name>A0AA37SZH9_9ALTE</name>
<comment type="caution">
    <text evidence="8">The sequence shown here is derived from an EMBL/GenBank/DDBJ whole genome shotgun (WGS) entry which is preliminary data.</text>
</comment>
<evidence type="ECO:0000259" key="7">
    <source>
        <dbReference type="Pfam" id="PF07715"/>
    </source>
</evidence>
<evidence type="ECO:0000313" key="9">
    <source>
        <dbReference type="Proteomes" id="UP001156601"/>
    </source>
</evidence>
<feature type="domain" description="TonB-dependent receptor-like beta-barrel" evidence="6">
    <location>
        <begin position="430"/>
        <end position="961"/>
    </location>
</feature>
<evidence type="ECO:0000256" key="3">
    <source>
        <dbReference type="ARBA" id="ARBA00023237"/>
    </source>
</evidence>
<dbReference type="InterPro" id="IPR010104">
    <property type="entry name" value="TonB_rcpt_bac"/>
</dbReference>
<feature type="domain" description="TonB-dependent receptor plug" evidence="7">
    <location>
        <begin position="60"/>
        <end position="158"/>
    </location>
</feature>
<gene>
    <name evidence="8" type="ORF">GCM10007852_35210</name>
</gene>
<dbReference type="EMBL" id="BSOT01000011">
    <property type="protein sequence ID" value="GLR72613.1"/>
    <property type="molecule type" value="Genomic_DNA"/>
</dbReference>
<reference evidence="8" key="2">
    <citation type="submission" date="2023-01" db="EMBL/GenBank/DDBJ databases">
        <title>Draft genome sequence of Agaribacter marinus strain NBRC 110023.</title>
        <authorList>
            <person name="Sun Q."/>
            <person name="Mori K."/>
        </authorList>
    </citation>
    <scope>NUCLEOTIDE SEQUENCE</scope>
    <source>
        <strain evidence="8">NBRC 110023</strain>
    </source>
</reference>
<dbReference type="InterPro" id="IPR037066">
    <property type="entry name" value="Plug_dom_sf"/>
</dbReference>
<dbReference type="SUPFAM" id="SSF56935">
    <property type="entry name" value="Porins"/>
    <property type="match status" value="1"/>
</dbReference>
<dbReference type="GO" id="GO:0009279">
    <property type="term" value="C:cell outer membrane"/>
    <property type="evidence" value="ECO:0007669"/>
    <property type="project" value="UniProtKB-SubCell"/>
</dbReference>
<evidence type="ECO:0000259" key="6">
    <source>
        <dbReference type="Pfam" id="PF00593"/>
    </source>
</evidence>
<evidence type="ECO:0000313" key="8">
    <source>
        <dbReference type="EMBL" id="GLR72613.1"/>
    </source>
</evidence>
<keyword evidence="4" id="KW-0798">TonB box</keyword>
<feature type="signal peptide" evidence="5">
    <location>
        <begin position="1"/>
        <end position="30"/>
    </location>
</feature>
<dbReference type="AlphaFoldDB" id="A0AA37SZH9"/>
<dbReference type="InterPro" id="IPR036942">
    <property type="entry name" value="Beta-barrel_TonB_sf"/>
</dbReference>
<evidence type="ECO:0008006" key="10">
    <source>
        <dbReference type="Google" id="ProtNLM"/>
    </source>
</evidence>
<dbReference type="Proteomes" id="UP001156601">
    <property type="component" value="Unassembled WGS sequence"/>
</dbReference>
<dbReference type="Gene3D" id="2.170.130.10">
    <property type="entry name" value="TonB-dependent receptor, plug domain"/>
    <property type="match status" value="1"/>
</dbReference>
<keyword evidence="5" id="KW-0732">Signal</keyword>
<dbReference type="PANTHER" id="PTHR40980">
    <property type="entry name" value="PLUG DOMAIN-CONTAINING PROTEIN"/>
    <property type="match status" value="1"/>
</dbReference>
<evidence type="ECO:0000256" key="4">
    <source>
        <dbReference type="RuleBase" id="RU003357"/>
    </source>
</evidence>
<dbReference type="InterPro" id="IPR012910">
    <property type="entry name" value="Plug_dom"/>
</dbReference>
<keyword evidence="3" id="KW-0998">Cell outer membrane</keyword>
<evidence type="ECO:0000256" key="2">
    <source>
        <dbReference type="ARBA" id="ARBA00023136"/>
    </source>
</evidence>
<evidence type="ECO:0000256" key="5">
    <source>
        <dbReference type="SAM" id="SignalP"/>
    </source>
</evidence>
<comment type="similarity">
    <text evidence="4">Belongs to the TonB-dependent receptor family.</text>
</comment>
<dbReference type="Gene3D" id="2.40.170.20">
    <property type="entry name" value="TonB-dependent receptor, beta-barrel domain"/>
    <property type="match status" value="1"/>
</dbReference>
<dbReference type="InterPro" id="IPR000531">
    <property type="entry name" value="Beta-barrel_TonB"/>
</dbReference>
<dbReference type="CDD" id="cd01347">
    <property type="entry name" value="ligand_gated_channel"/>
    <property type="match status" value="1"/>
</dbReference>
<protein>
    <recommendedName>
        <fullName evidence="10">TonB-dependent receptor</fullName>
    </recommendedName>
</protein>